<name>A0A1W1H4X4_9BACT</name>
<dbReference type="Gene3D" id="3.40.50.1820">
    <property type="entry name" value="alpha/beta hydrolase"/>
    <property type="match status" value="1"/>
</dbReference>
<dbReference type="GO" id="GO:0046503">
    <property type="term" value="P:glycerolipid catabolic process"/>
    <property type="evidence" value="ECO:0007669"/>
    <property type="project" value="TreeGrafter"/>
</dbReference>
<dbReference type="InterPro" id="IPR000073">
    <property type="entry name" value="AB_hydrolase_1"/>
</dbReference>
<reference evidence="2 3" key="1">
    <citation type="submission" date="2017-03" db="EMBL/GenBank/DDBJ databases">
        <authorList>
            <person name="Afonso C.L."/>
            <person name="Miller P.J."/>
            <person name="Scott M.A."/>
            <person name="Spackman E."/>
            <person name="Goraichik I."/>
            <person name="Dimitrov K.M."/>
            <person name="Suarez D.L."/>
            <person name="Swayne D.E."/>
        </authorList>
    </citation>
    <scope>NUCLEOTIDE SEQUENCE [LARGE SCALE GENOMIC DNA]</scope>
    <source>
        <strain evidence="2">PRJEB14757</strain>
    </source>
</reference>
<dbReference type="InterPro" id="IPR029058">
    <property type="entry name" value="AB_hydrolase_fold"/>
</dbReference>
<evidence type="ECO:0000259" key="1">
    <source>
        <dbReference type="Pfam" id="PF00561"/>
    </source>
</evidence>
<dbReference type="STRING" id="1246637.MTBBW1_1020031"/>
<dbReference type="SUPFAM" id="SSF53474">
    <property type="entry name" value="alpha/beta-Hydrolases"/>
    <property type="match status" value="1"/>
</dbReference>
<dbReference type="GO" id="GO:0004806">
    <property type="term" value="F:triacylglycerol lipase activity"/>
    <property type="evidence" value="ECO:0007669"/>
    <property type="project" value="TreeGrafter"/>
</dbReference>
<keyword evidence="3" id="KW-1185">Reference proteome</keyword>
<accession>A0A1W1H4X4</accession>
<gene>
    <name evidence="2" type="ORF">MTBBW1_1020031</name>
</gene>
<protein>
    <submittedName>
        <fullName evidence="2">Putative lipase/esterase</fullName>
    </submittedName>
</protein>
<dbReference type="Pfam" id="PF00561">
    <property type="entry name" value="Abhydrolase_1"/>
    <property type="match status" value="1"/>
</dbReference>
<dbReference type="InterPro" id="IPR050471">
    <property type="entry name" value="AB_hydrolase"/>
</dbReference>
<proteinExistence type="predicted"/>
<dbReference type="PANTHER" id="PTHR43433:SF5">
    <property type="entry name" value="AB HYDROLASE-1 DOMAIN-CONTAINING PROTEIN"/>
    <property type="match status" value="1"/>
</dbReference>
<evidence type="ECO:0000313" key="3">
    <source>
        <dbReference type="Proteomes" id="UP000191931"/>
    </source>
</evidence>
<dbReference type="AlphaFoldDB" id="A0A1W1H4X4"/>
<dbReference type="RefSeq" id="WP_186441234.1">
    <property type="nucleotide sequence ID" value="NZ_LT828545.1"/>
</dbReference>
<dbReference type="EMBL" id="FWEV01000005">
    <property type="protein sequence ID" value="SLM27507.1"/>
    <property type="molecule type" value="Genomic_DNA"/>
</dbReference>
<evidence type="ECO:0000313" key="2">
    <source>
        <dbReference type="EMBL" id="SLM27507.1"/>
    </source>
</evidence>
<organism evidence="2 3">
    <name type="scientific">Desulfamplus magnetovallimortis</name>
    <dbReference type="NCBI Taxonomy" id="1246637"/>
    <lineage>
        <taxon>Bacteria</taxon>
        <taxon>Pseudomonadati</taxon>
        <taxon>Thermodesulfobacteriota</taxon>
        <taxon>Desulfobacteria</taxon>
        <taxon>Desulfobacterales</taxon>
        <taxon>Desulfobacteraceae</taxon>
        <taxon>Desulfamplus</taxon>
    </lineage>
</organism>
<feature type="domain" description="AB hydrolase-1" evidence="1">
    <location>
        <begin position="22"/>
        <end position="273"/>
    </location>
</feature>
<dbReference type="Proteomes" id="UP000191931">
    <property type="component" value="Unassembled WGS sequence"/>
</dbReference>
<sequence length="296" mass="32902">MTTANINGMQIEFETFGNPSSPTLLLITGLGCQMIHWQKELCEKIAEKGLHVIRYDNRDSGFSTKITGITMSEAMEKAGRLFMGMGVEVPYSIENMAEDAVGLLDFLKIEKAHICGMSMGGFIAQTVAINYTDRLLSLISIYSSPGNRREFMPSQEVMEFMMNPAPAERSAYIEHSIKYLTLISGKKIPLDEEYLRNLACEAYDRSFYPDGVIRQYLAILSQKDRGSSLGKVNVPALVIHGDEDPMIPMAAGKATAEALPDSKLKIIKGMGHDMPQLNRYWSEIVDAMAEHAMKLS</sequence>
<dbReference type="PANTHER" id="PTHR43433">
    <property type="entry name" value="HYDROLASE, ALPHA/BETA FOLD FAMILY PROTEIN"/>
    <property type="match status" value="1"/>
</dbReference>